<sequence length="130" mass="13988">MPFTILRLLTAVVTSGSFFSTTFPQIVLAHAIFPPFFYNLYTFPTSCSNSPTLLLLSIRFCAFGFSLCSSTLPQCHAPTKQPTTPTRRKKEPAAAAAAANLRGGQKASFPTGGPRKRGGKGKEKGKKEGF</sequence>
<name>A0A2M4C7F1_9DIPT</name>
<dbReference type="EMBL" id="GGFJ01011920">
    <property type="protein sequence ID" value="MBW61061.1"/>
    <property type="molecule type" value="Transcribed_RNA"/>
</dbReference>
<reference evidence="2" key="1">
    <citation type="submission" date="2018-01" db="EMBL/GenBank/DDBJ databases">
        <title>An insight into the sialome of Amazonian anophelines.</title>
        <authorList>
            <person name="Ribeiro J.M."/>
            <person name="Scarpassa V."/>
            <person name="Calvo E."/>
        </authorList>
    </citation>
    <scope>NUCLEOTIDE SEQUENCE</scope>
    <source>
        <tissue evidence="2">Salivary glands</tissue>
    </source>
</reference>
<protein>
    <submittedName>
        <fullName evidence="2">Putative secreted protein</fullName>
    </submittedName>
</protein>
<evidence type="ECO:0000313" key="2">
    <source>
        <dbReference type="EMBL" id="MBW61061.1"/>
    </source>
</evidence>
<feature type="compositionally biased region" description="Basic and acidic residues" evidence="1">
    <location>
        <begin position="120"/>
        <end position="130"/>
    </location>
</feature>
<organism evidence="2">
    <name type="scientific">Anopheles marajoara</name>
    <dbReference type="NCBI Taxonomy" id="58244"/>
    <lineage>
        <taxon>Eukaryota</taxon>
        <taxon>Metazoa</taxon>
        <taxon>Ecdysozoa</taxon>
        <taxon>Arthropoda</taxon>
        <taxon>Hexapoda</taxon>
        <taxon>Insecta</taxon>
        <taxon>Pterygota</taxon>
        <taxon>Neoptera</taxon>
        <taxon>Endopterygota</taxon>
        <taxon>Diptera</taxon>
        <taxon>Nematocera</taxon>
        <taxon>Culicoidea</taxon>
        <taxon>Culicidae</taxon>
        <taxon>Anophelinae</taxon>
        <taxon>Anopheles</taxon>
    </lineage>
</organism>
<feature type="region of interest" description="Disordered" evidence="1">
    <location>
        <begin position="76"/>
        <end position="130"/>
    </location>
</feature>
<accession>A0A2M4C7F1</accession>
<proteinExistence type="predicted"/>
<evidence type="ECO:0000256" key="1">
    <source>
        <dbReference type="SAM" id="MobiDB-lite"/>
    </source>
</evidence>
<dbReference type="AlphaFoldDB" id="A0A2M4C7F1"/>